<evidence type="ECO:0000313" key="1">
    <source>
        <dbReference type="EMBL" id="PJK31696.1"/>
    </source>
</evidence>
<reference evidence="1 2" key="1">
    <citation type="submission" date="2017-11" db="EMBL/GenBank/DDBJ databases">
        <title>Draft genome sequence of Rhizobiales bacterium SY3-13.</title>
        <authorList>
            <person name="Sun C."/>
        </authorList>
    </citation>
    <scope>NUCLEOTIDE SEQUENCE [LARGE SCALE GENOMIC DNA]</scope>
    <source>
        <strain evidence="1 2">SY3-13</strain>
    </source>
</reference>
<dbReference type="GO" id="GO:0004601">
    <property type="term" value="F:peroxidase activity"/>
    <property type="evidence" value="ECO:0007669"/>
    <property type="project" value="InterPro"/>
</dbReference>
<organism evidence="1 2">
    <name type="scientific">Minwuia thermotolerans</name>
    <dbReference type="NCBI Taxonomy" id="2056226"/>
    <lineage>
        <taxon>Bacteria</taxon>
        <taxon>Pseudomonadati</taxon>
        <taxon>Pseudomonadota</taxon>
        <taxon>Alphaproteobacteria</taxon>
        <taxon>Minwuiales</taxon>
        <taxon>Minwuiaceae</taxon>
        <taxon>Minwuia</taxon>
    </lineage>
</organism>
<dbReference type="GO" id="GO:0006979">
    <property type="term" value="P:response to oxidative stress"/>
    <property type="evidence" value="ECO:0007669"/>
    <property type="project" value="InterPro"/>
</dbReference>
<dbReference type="RefSeq" id="WP_109794522.1">
    <property type="nucleotide sequence ID" value="NZ_PHIG01000004.1"/>
</dbReference>
<dbReference type="InterPro" id="IPR019791">
    <property type="entry name" value="Haem_peroxidase_animal"/>
</dbReference>
<dbReference type="Gene3D" id="1.10.640.10">
    <property type="entry name" value="Haem peroxidase domain superfamily, animal type"/>
    <property type="match status" value="1"/>
</dbReference>
<dbReference type="InterPro" id="IPR037120">
    <property type="entry name" value="Haem_peroxidase_sf_animal"/>
</dbReference>
<dbReference type="GO" id="GO:0020037">
    <property type="term" value="F:heme binding"/>
    <property type="evidence" value="ECO:0007669"/>
    <property type="project" value="InterPro"/>
</dbReference>
<protein>
    <recommendedName>
        <fullName evidence="3">Heme peroxidase</fullName>
    </recommendedName>
</protein>
<dbReference type="InterPro" id="IPR010255">
    <property type="entry name" value="Haem_peroxidase_sf"/>
</dbReference>
<comment type="caution">
    <text evidence="1">The sequence shown here is derived from an EMBL/GenBank/DDBJ whole genome shotgun (WGS) entry which is preliminary data.</text>
</comment>
<gene>
    <name evidence="1" type="ORF">CVT23_01215</name>
</gene>
<dbReference type="OrthoDB" id="105077at2"/>
<evidence type="ECO:0008006" key="3">
    <source>
        <dbReference type="Google" id="ProtNLM"/>
    </source>
</evidence>
<proteinExistence type="predicted"/>
<sequence length="546" mass="61932">MHSATGATSLRQHVCRHLQKRTKTGTEGSGPAVNPNIYIGVEKPDHPGEMDVARTMALFRLLSDRMEREYDWPDGIDRANPNIPSGYTYLAQMASHDLFMSDNSAPSLRDPATVKNVRGRPLMLETIYGRNPELDAVAFEHASDLRGPNAIHWPRTRFRLDGVSHEVDDWSRDTSRSPRRDIGRIRNVRFGEEYGCPLVADERNDDHAILSQMTALFQLAHNAAIDSIEWNDKPSDPLDSANNFATARAALTYVFRNIVRRDLLARLLDPLVRHHYERSDDPGRFILDPPEGSVLTPEFINAAYRMGHAMVRSSYEFAEGTRHNLPEVMRSTSFRVPRRTPLGVHWIVRWSRFFEFKGAHSLPQLSRRISPKYVAALHDKQMFPASDSPEPGGLPYRDLVRSAISDVMKIDALAQLIEKRAPELAEQLPWISDEEIRRSALRNWIGAADDEIVKEFVGNPPPGLYFLIEAAGAHKGERLGPMGSIVLAETFYRALEDHEEDRDLVQAAFEVFGYSVPATMGDLILWVEQHMRVDDRVFDMRSLPLI</sequence>
<keyword evidence="2" id="KW-1185">Reference proteome</keyword>
<dbReference type="AlphaFoldDB" id="A0A2M9G7P0"/>
<dbReference type="Pfam" id="PF03098">
    <property type="entry name" value="An_peroxidase"/>
    <property type="match status" value="1"/>
</dbReference>
<evidence type="ECO:0000313" key="2">
    <source>
        <dbReference type="Proteomes" id="UP000229498"/>
    </source>
</evidence>
<dbReference type="EMBL" id="PHIG01000004">
    <property type="protein sequence ID" value="PJK31696.1"/>
    <property type="molecule type" value="Genomic_DNA"/>
</dbReference>
<dbReference type="SUPFAM" id="SSF48113">
    <property type="entry name" value="Heme-dependent peroxidases"/>
    <property type="match status" value="1"/>
</dbReference>
<dbReference type="Proteomes" id="UP000229498">
    <property type="component" value="Unassembled WGS sequence"/>
</dbReference>
<accession>A0A2M9G7P0</accession>
<name>A0A2M9G7P0_9PROT</name>